<accession>A0A948T3F7</accession>
<keyword evidence="2" id="KW-0812">Transmembrane</keyword>
<organism evidence="3 4">
    <name type="scientific">Candidatus Allofournierella pullistercoris</name>
    <dbReference type="NCBI Taxonomy" id="2838597"/>
    <lineage>
        <taxon>Bacteria</taxon>
        <taxon>Bacillati</taxon>
        <taxon>Bacillota</taxon>
        <taxon>Clostridia</taxon>
        <taxon>Eubacteriales</taxon>
        <taxon>Oscillospiraceae</taxon>
        <taxon>Allofournierella</taxon>
    </lineage>
</organism>
<reference evidence="3" key="1">
    <citation type="journal article" date="2021" name="PeerJ">
        <title>Extensive microbial diversity within the chicken gut microbiome revealed by metagenomics and culture.</title>
        <authorList>
            <person name="Gilroy R."/>
            <person name="Ravi A."/>
            <person name="Getino M."/>
            <person name="Pursley I."/>
            <person name="Horton D.L."/>
            <person name="Alikhan N.F."/>
            <person name="Baker D."/>
            <person name="Gharbi K."/>
            <person name="Hall N."/>
            <person name="Watson M."/>
            <person name="Adriaenssens E.M."/>
            <person name="Foster-Nyarko E."/>
            <person name="Jarju S."/>
            <person name="Secka A."/>
            <person name="Antonio M."/>
            <person name="Oren A."/>
            <person name="Chaudhuri R.R."/>
            <person name="La Ragione R."/>
            <person name="Hildebrand F."/>
            <person name="Pallen M.J."/>
        </authorList>
    </citation>
    <scope>NUCLEOTIDE SEQUENCE</scope>
    <source>
        <strain evidence="3">B5_2728</strain>
    </source>
</reference>
<evidence type="ECO:0000256" key="2">
    <source>
        <dbReference type="SAM" id="Phobius"/>
    </source>
</evidence>
<feature type="region of interest" description="Disordered" evidence="1">
    <location>
        <begin position="209"/>
        <end position="313"/>
    </location>
</feature>
<protein>
    <submittedName>
        <fullName evidence="3">Uncharacterized protein</fullName>
    </submittedName>
</protein>
<proteinExistence type="predicted"/>
<dbReference type="InterPro" id="IPR036116">
    <property type="entry name" value="FN3_sf"/>
</dbReference>
<keyword evidence="2" id="KW-1133">Transmembrane helix</keyword>
<feature type="compositionally biased region" description="Low complexity" evidence="1">
    <location>
        <begin position="271"/>
        <end position="283"/>
    </location>
</feature>
<sequence>MEGFTITGLGEPIELPKTADTYEFALNEGNRYSVVIQSKWRNVTDNTVVYGPAGQNFYLFRGDLEVGVKYTVSVQPVWTNKTTGAVAPGTSGQLDYLNPSAPPSTSVWEEVPLTTPKVSVEKTSTDKYTINWTAPEGNNSWSVYSYKLTGFSLSQVDLSAGENSYVFEGTLEPGAYTVKVEVQWRNANNGMIAPGYIGVFTYNEPAPTPVPTAEPTARPTAVPTARPTAVPAPVVPSTPSGITQSKPTATAKPSASSAKDEDEDVKDSADSKPTSTSDSSSSSKVEESSSSKPASSSESGSSSASSQNAASGNDVEASVEAEASAGFPWATVGMILLLLLALLAIIVAMISRKNRENDNESSFPLPILLTQKPNALLIRRALGFFMNEL</sequence>
<feature type="transmembrane region" description="Helical" evidence="2">
    <location>
        <begin position="327"/>
        <end position="350"/>
    </location>
</feature>
<feature type="compositionally biased region" description="Low complexity" evidence="1">
    <location>
        <begin position="213"/>
        <end position="257"/>
    </location>
</feature>
<dbReference type="Proteomes" id="UP000713596">
    <property type="component" value="Unassembled WGS sequence"/>
</dbReference>
<evidence type="ECO:0000313" key="3">
    <source>
        <dbReference type="EMBL" id="MBU3806660.1"/>
    </source>
</evidence>
<comment type="caution">
    <text evidence="3">The sequence shown here is derived from an EMBL/GenBank/DDBJ whole genome shotgun (WGS) entry which is preliminary data.</text>
</comment>
<name>A0A948T3F7_9FIRM</name>
<evidence type="ECO:0000256" key="1">
    <source>
        <dbReference type="SAM" id="MobiDB-lite"/>
    </source>
</evidence>
<evidence type="ECO:0000313" key="4">
    <source>
        <dbReference type="Proteomes" id="UP000713596"/>
    </source>
</evidence>
<feature type="compositionally biased region" description="Low complexity" evidence="1">
    <location>
        <begin position="290"/>
        <end position="306"/>
    </location>
</feature>
<dbReference type="AlphaFoldDB" id="A0A948T3F7"/>
<dbReference type="EMBL" id="JAHLFP010000063">
    <property type="protein sequence ID" value="MBU3806660.1"/>
    <property type="molecule type" value="Genomic_DNA"/>
</dbReference>
<keyword evidence="2" id="KW-0472">Membrane</keyword>
<gene>
    <name evidence="3" type="ORF">H9882_07205</name>
</gene>
<dbReference type="SUPFAM" id="SSF49265">
    <property type="entry name" value="Fibronectin type III"/>
    <property type="match status" value="1"/>
</dbReference>
<reference evidence="3" key="2">
    <citation type="submission" date="2021-04" db="EMBL/GenBank/DDBJ databases">
        <authorList>
            <person name="Gilroy R."/>
        </authorList>
    </citation>
    <scope>NUCLEOTIDE SEQUENCE</scope>
    <source>
        <strain evidence="3">B5_2728</strain>
    </source>
</reference>